<evidence type="ECO:0000256" key="1">
    <source>
        <dbReference type="SAM" id="MobiDB-lite"/>
    </source>
</evidence>
<sequence>MGEKRGCAVGVSNKQDTPSKLKLSSSQAREIHLPSFAHVVLSEADRLIPSHHHSRDIDTSMHRRMSNCNMSTLIAICRIQPKAGPPNSDRISCGLDDGGRCR</sequence>
<dbReference type="AlphaFoldDB" id="A0AAW0GNR9"/>
<evidence type="ECO:0000313" key="2">
    <source>
        <dbReference type="EMBL" id="KAK7691156.1"/>
    </source>
</evidence>
<evidence type="ECO:0000313" key="3">
    <source>
        <dbReference type="Proteomes" id="UP001385951"/>
    </source>
</evidence>
<protein>
    <submittedName>
        <fullName evidence="2">Uncharacterized protein</fullName>
    </submittedName>
</protein>
<name>A0AAW0GNR9_9APHY</name>
<proteinExistence type="predicted"/>
<reference evidence="2 3" key="1">
    <citation type="submission" date="2022-09" db="EMBL/GenBank/DDBJ databases">
        <authorList>
            <person name="Palmer J.M."/>
        </authorList>
    </citation>
    <scope>NUCLEOTIDE SEQUENCE [LARGE SCALE GENOMIC DNA]</scope>
    <source>
        <strain evidence="2 3">DSM 7382</strain>
    </source>
</reference>
<dbReference type="EMBL" id="JASBNA010000006">
    <property type="protein sequence ID" value="KAK7691156.1"/>
    <property type="molecule type" value="Genomic_DNA"/>
</dbReference>
<feature type="compositionally biased region" description="Polar residues" evidence="1">
    <location>
        <begin position="12"/>
        <end position="27"/>
    </location>
</feature>
<comment type="caution">
    <text evidence="2">The sequence shown here is derived from an EMBL/GenBank/DDBJ whole genome shotgun (WGS) entry which is preliminary data.</text>
</comment>
<dbReference type="Proteomes" id="UP001385951">
    <property type="component" value="Unassembled WGS sequence"/>
</dbReference>
<gene>
    <name evidence="2" type="ORF">QCA50_006259</name>
</gene>
<organism evidence="2 3">
    <name type="scientific">Cerrena zonata</name>
    <dbReference type="NCBI Taxonomy" id="2478898"/>
    <lineage>
        <taxon>Eukaryota</taxon>
        <taxon>Fungi</taxon>
        <taxon>Dikarya</taxon>
        <taxon>Basidiomycota</taxon>
        <taxon>Agaricomycotina</taxon>
        <taxon>Agaricomycetes</taxon>
        <taxon>Polyporales</taxon>
        <taxon>Cerrenaceae</taxon>
        <taxon>Cerrena</taxon>
    </lineage>
</organism>
<accession>A0AAW0GNR9</accession>
<feature type="region of interest" description="Disordered" evidence="1">
    <location>
        <begin position="1"/>
        <end position="27"/>
    </location>
</feature>
<keyword evidence="3" id="KW-1185">Reference proteome</keyword>